<comment type="subcellular location">
    <subcellularLocation>
        <location evidence="1">Membrane</location>
        <topology evidence="1">Multi-pass membrane protein</topology>
    </subcellularLocation>
</comment>
<reference evidence="7" key="1">
    <citation type="submission" date="2020-02" db="EMBL/GenBank/DDBJ databases">
        <authorList>
            <person name="Meier V. D."/>
        </authorList>
    </citation>
    <scope>NUCLEOTIDE SEQUENCE</scope>
    <source>
        <strain evidence="7">AVDCRST_MAG92</strain>
    </source>
</reference>
<feature type="transmembrane region" description="Helical" evidence="5">
    <location>
        <begin position="124"/>
        <end position="145"/>
    </location>
</feature>
<name>A0A6J4KJM6_9CYAN</name>
<dbReference type="InterPro" id="IPR035952">
    <property type="entry name" value="Rhomboid-like_sf"/>
</dbReference>
<dbReference type="AlphaFoldDB" id="A0A6J4KJM6"/>
<dbReference type="GO" id="GO:0004252">
    <property type="term" value="F:serine-type endopeptidase activity"/>
    <property type="evidence" value="ECO:0007669"/>
    <property type="project" value="InterPro"/>
</dbReference>
<evidence type="ECO:0000256" key="1">
    <source>
        <dbReference type="ARBA" id="ARBA00004141"/>
    </source>
</evidence>
<dbReference type="PANTHER" id="PTHR43731:SF9">
    <property type="entry name" value="SLR1461 PROTEIN"/>
    <property type="match status" value="1"/>
</dbReference>
<feature type="transmembrane region" description="Helical" evidence="5">
    <location>
        <begin position="75"/>
        <end position="93"/>
    </location>
</feature>
<feature type="transmembrane region" description="Helical" evidence="5">
    <location>
        <begin position="27"/>
        <end position="55"/>
    </location>
</feature>
<evidence type="ECO:0000259" key="6">
    <source>
        <dbReference type="Pfam" id="PF01694"/>
    </source>
</evidence>
<dbReference type="PANTHER" id="PTHR43731">
    <property type="entry name" value="RHOMBOID PROTEASE"/>
    <property type="match status" value="1"/>
</dbReference>
<evidence type="ECO:0000256" key="3">
    <source>
        <dbReference type="ARBA" id="ARBA00022989"/>
    </source>
</evidence>
<feature type="transmembrane region" description="Helical" evidence="5">
    <location>
        <begin position="176"/>
        <end position="195"/>
    </location>
</feature>
<keyword evidence="3 5" id="KW-1133">Transmembrane helix</keyword>
<protein>
    <submittedName>
        <fullName evidence="7">Rhomboid family protein</fullName>
    </submittedName>
</protein>
<keyword evidence="4 5" id="KW-0472">Membrane</keyword>
<evidence type="ECO:0000256" key="5">
    <source>
        <dbReference type="SAM" id="Phobius"/>
    </source>
</evidence>
<dbReference type="EMBL" id="CADCTM010000928">
    <property type="protein sequence ID" value="CAA9306766.1"/>
    <property type="molecule type" value="Genomic_DNA"/>
</dbReference>
<accession>A0A6J4KJM6</accession>
<feature type="transmembrane region" description="Helical" evidence="5">
    <location>
        <begin position="100"/>
        <end position="118"/>
    </location>
</feature>
<dbReference type="SUPFAM" id="SSF144091">
    <property type="entry name" value="Rhomboid-like"/>
    <property type="match status" value="1"/>
</dbReference>
<organism evidence="7">
    <name type="scientific">uncultured Coleofasciculus sp</name>
    <dbReference type="NCBI Taxonomy" id="1267456"/>
    <lineage>
        <taxon>Bacteria</taxon>
        <taxon>Bacillati</taxon>
        <taxon>Cyanobacteriota</taxon>
        <taxon>Cyanophyceae</taxon>
        <taxon>Coleofasciculales</taxon>
        <taxon>Coleofasciculaceae</taxon>
        <taxon>Coleofasciculus</taxon>
        <taxon>environmental samples</taxon>
    </lineage>
</organism>
<feature type="transmembrane region" description="Helical" evidence="5">
    <location>
        <begin position="152"/>
        <end position="170"/>
    </location>
</feature>
<dbReference type="GO" id="GO:0016020">
    <property type="term" value="C:membrane"/>
    <property type="evidence" value="ECO:0007669"/>
    <property type="project" value="UniProtKB-SubCell"/>
</dbReference>
<dbReference type="Pfam" id="PF01694">
    <property type="entry name" value="Rhomboid"/>
    <property type="match status" value="1"/>
</dbReference>
<evidence type="ECO:0000313" key="7">
    <source>
        <dbReference type="EMBL" id="CAA9306766.1"/>
    </source>
</evidence>
<dbReference type="Gene3D" id="1.20.1540.10">
    <property type="entry name" value="Rhomboid-like"/>
    <property type="match status" value="1"/>
</dbReference>
<evidence type="ECO:0000256" key="4">
    <source>
        <dbReference type="ARBA" id="ARBA00023136"/>
    </source>
</evidence>
<keyword evidence="2 5" id="KW-0812">Transmembrane</keyword>
<gene>
    <name evidence="7" type="ORF">AVDCRST_MAG92-5504</name>
</gene>
<evidence type="ECO:0000256" key="2">
    <source>
        <dbReference type="ARBA" id="ARBA00022692"/>
    </source>
</evidence>
<sequence length="201" mass="21890">MSNQETRSLVHQETKALTRELKTQGTILVGLVGVMWALEIVDIALGGALNAYGILPHSLIGLRGILFAPLLHGNFAHLIANTIPFLILGWFVMLQETSDFFIVTAITMLVGGLGTWLIGSPNSVHIGASGVIFGYLWFLLARGYFERNIPSIFLSLIVGFFYGGAIWGVLPSQPGISWEGHLFGFIGGILAARLLTRRKKL</sequence>
<proteinExistence type="predicted"/>
<feature type="domain" description="Peptidase S54 rhomboid" evidence="6">
    <location>
        <begin position="65"/>
        <end position="197"/>
    </location>
</feature>
<dbReference type="InterPro" id="IPR050925">
    <property type="entry name" value="Rhomboid_protease_S54"/>
</dbReference>
<dbReference type="InterPro" id="IPR022764">
    <property type="entry name" value="Peptidase_S54_rhomboid_dom"/>
</dbReference>